<sequence length="356" mass="36073">MPGLVTARSAVLVNKSNATYSAPGITLAAEKQGPLLMTSGGGLDSAAAAELKRTLPKGSTVYLNGPTKLLSSKVADQVTALGYKALRMDASDLSGLSARVAKQITATPSWIFLADGGEYHDPIAAATAAGALGYRGTGVVLLTNGKTVPSSVKSYINALNPKTTNLVTVGYNADQAVQHTAFTKSWSYWAIGGKAHEDVAANLARFWWTAPNSAVVEDTWTWQNAAAGGAATATYGPMLWSTEGTLSAQASTYLSQEAASVSVVETFGGNSSYLPANRTAIGNAIAASSAWTSTIWAAGGDVPAATARGVKAPALVAGGGEAPTGRPLPGTGTGTGIGTGPDRTHLPAPDGHTAAR</sequence>
<organism evidence="2 3">
    <name type="scientific">Streptomyces graminearus</name>
    <dbReference type="NCBI Taxonomy" id="284030"/>
    <lineage>
        <taxon>Bacteria</taxon>
        <taxon>Bacillati</taxon>
        <taxon>Actinomycetota</taxon>
        <taxon>Actinomycetes</taxon>
        <taxon>Kitasatosporales</taxon>
        <taxon>Streptomycetaceae</taxon>
        <taxon>Streptomyces</taxon>
    </lineage>
</organism>
<dbReference type="RefSeq" id="WP_346077996.1">
    <property type="nucleotide sequence ID" value="NZ_BAAATL010000029.1"/>
</dbReference>
<name>A0ABN3MHH5_9ACTN</name>
<feature type="region of interest" description="Disordered" evidence="1">
    <location>
        <begin position="316"/>
        <end position="356"/>
    </location>
</feature>
<evidence type="ECO:0008006" key="4">
    <source>
        <dbReference type="Google" id="ProtNLM"/>
    </source>
</evidence>
<gene>
    <name evidence="2" type="ORF">GCM10010422_56550</name>
</gene>
<evidence type="ECO:0000313" key="3">
    <source>
        <dbReference type="Proteomes" id="UP001501721"/>
    </source>
</evidence>
<proteinExistence type="predicted"/>
<protein>
    <recommendedName>
        <fullName evidence="4">Cell wall-binding repeat-containing protein</fullName>
    </recommendedName>
</protein>
<dbReference type="EMBL" id="BAAATL010000029">
    <property type="protein sequence ID" value="GAA2500242.1"/>
    <property type="molecule type" value="Genomic_DNA"/>
</dbReference>
<keyword evidence="3" id="KW-1185">Reference proteome</keyword>
<accession>A0ABN3MHH5</accession>
<evidence type="ECO:0000256" key="1">
    <source>
        <dbReference type="SAM" id="MobiDB-lite"/>
    </source>
</evidence>
<evidence type="ECO:0000313" key="2">
    <source>
        <dbReference type="EMBL" id="GAA2500242.1"/>
    </source>
</evidence>
<reference evidence="2 3" key="1">
    <citation type="journal article" date="2019" name="Int. J. Syst. Evol. Microbiol.">
        <title>The Global Catalogue of Microorganisms (GCM) 10K type strain sequencing project: providing services to taxonomists for standard genome sequencing and annotation.</title>
        <authorList>
            <consortium name="The Broad Institute Genomics Platform"/>
            <consortium name="The Broad Institute Genome Sequencing Center for Infectious Disease"/>
            <person name="Wu L."/>
            <person name="Ma J."/>
        </authorList>
    </citation>
    <scope>NUCLEOTIDE SEQUENCE [LARGE SCALE GENOMIC DNA]</scope>
    <source>
        <strain evidence="2 3">JCM 6923</strain>
    </source>
</reference>
<comment type="caution">
    <text evidence="2">The sequence shown here is derived from an EMBL/GenBank/DDBJ whole genome shotgun (WGS) entry which is preliminary data.</text>
</comment>
<dbReference type="Proteomes" id="UP001501721">
    <property type="component" value="Unassembled WGS sequence"/>
</dbReference>